<sequence>MQYYSERYENIYSSRMAVLESCSGRTPTSVSTIAITPTPKSTRVLPVQEDDTDRCISTNMVQVTSIPIPNLGPAPTPTNIEYHVGDSVSWQNPSSPFVTIPEKHLKNSKRGCPASRKWTWPTEVPSKAGSEVVHVWWKYGLDFADEMSKQLHACLGRKTGMPLLRTWLATGDKSTKEDKKDEYPSSDEGYYGEQHHHYIQFDKNTTIATWAIQDTERAKNPLITMQTSTTCSKIVYEPKSTLHITKPVCSQ</sequence>
<accession>A0A6A6AEM1</accession>
<dbReference type="EMBL" id="ML977506">
    <property type="protein sequence ID" value="KAF2129394.1"/>
    <property type="molecule type" value="Genomic_DNA"/>
</dbReference>
<proteinExistence type="predicted"/>
<evidence type="ECO:0000313" key="1">
    <source>
        <dbReference type="EMBL" id="KAF2129394.1"/>
    </source>
</evidence>
<evidence type="ECO:0000313" key="2">
    <source>
        <dbReference type="Proteomes" id="UP000799771"/>
    </source>
</evidence>
<dbReference type="GeneID" id="54407123"/>
<protein>
    <submittedName>
        <fullName evidence="1">Uncharacterized protein</fullName>
    </submittedName>
</protein>
<dbReference type="RefSeq" id="XP_033523783.1">
    <property type="nucleotide sequence ID" value="XM_033666691.1"/>
</dbReference>
<reference evidence="1" key="1">
    <citation type="journal article" date="2020" name="Stud. Mycol.">
        <title>101 Dothideomycetes genomes: a test case for predicting lifestyles and emergence of pathogens.</title>
        <authorList>
            <person name="Haridas S."/>
            <person name="Albert R."/>
            <person name="Binder M."/>
            <person name="Bloem J."/>
            <person name="Labutti K."/>
            <person name="Salamov A."/>
            <person name="Andreopoulos B."/>
            <person name="Baker S."/>
            <person name="Barry K."/>
            <person name="Bills G."/>
            <person name="Bluhm B."/>
            <person name="Cannon C."/>
            <person name="Castanera R."/>
            <person name="Culley D."/>
            <person name="Daum C."/>
            <person name="Ezra D."/>
            <person name="Gonzalez J."/>
            <person name="Henrissat B."/>
            <person name="Kuo A."/>
            <person name="Liang C."/>
            <person name="Lipzen A."/>
            <person name="Lutzoni F."/>
            <person name="Magnuson J."/>
            <person name="Mondo S."/>
            <person name="Nolan M."/>
            <person name="Ohm R."/>
            <person name="Pangilinan J."/>
            <person name="Park H.-J."/>
            <person name="Ramirez L."/>
            <person name="Alfaro M."/>
            <person name="Sun H."/>
            <person name="Tritt A."/>
            <person name="Yoshinaga Y."/>
            <person name="Zwiers L.-H."/>
            <person name="Turgeon B."/>
            <person name="Goodwin S."/>
            <person name="Spatafora J."/>
            <person name="Crous P."/>
            <person name="Grigoriev I."/>
        </authorList>
    </citation>
    <scope>NUCLEOTIDE SEQUENCE</scope>
    <source>
        <strain evidence="1">CBS 119687</strain>
    </source>
</reference>
<keyword evidence="2" id="KW-1185">Reference proteome</keyword>
<dbReference type="Proteomes" id="UP000799771">
    <property type="component" value="Unassembled WGS sequence"/>
</dbReference>
<dbReference type="AlphaFoldDB" id="A0A6A6AEM1"/>
<organism evidence="1 2">
    <name type="scientific">Dothidotthia symphoricarpi CBS 119687</name>
    <dbReference type="NCBI Taxonomy" id="1392245"/>
    <lineage>
        <taxon>Eukaryota</taxon>
        <taxon>Fungi</taxon>
        <taxon>Dikarya</taxon>
        <taxon>Ascomycota</taxon>
        <taxon>Pezizomycotina</taxon>
        <taxon>Dothideomycetes</taxon>
        <taxon>Pleosporomycetidae</taxon>
        <taxon>Pleosporales</taxon>
        <taxon>Dothidotthiaceae</taxon>
        <taxon>Dothidotthia</taxon>
    </lineage>
</organism>
<gene>
    <name evidence="1" type="ORF">P153DRAFT_356974</name>
</gene>
<name>A0A6A6AEM1_9PLEO</name>